<name>A0A183BL56_GLOPA</name>
<dbReference type="InterPro" id="IPR008952">
    <property type="entry name" value="Tetraspanin_EC2_sf"/>
</dbReference>
<dbReference type="InterPro" id="IPR000301">
    <property type="entry name" value="Tetraspanin_animals"/>
</dbReference>
<feature type="transmembrane region" description="Helical" evidence="7">
    <location>
        <begin position="195"/>
        <end position="218"/>
    </location>
</feature>
<evidence type="ECO:0000313" key="8">
    <source>
        <dbReference type="Proteomes" id="UP000050741"/>
    </source>
</evidence>
<evidence type="ECO:0000256" key="3">
    <source>
        <dbReference type="ARBA" id="ARBA00022692"/>
    </source>
</evidence>
<sequence length="230" mass="25584">MVYGYGNKVVKSLMFFTNFAIFFLGVLVFTFSLWANLDQDFSSHLRDFAEQAKIDEHFVNELAQYEASLWILVAVGALLLLVGFLGCCGTACESNVLLTLYFVVILILALVEFLTVLAMFTNRAELFESVHNAFIESSKTSDGRRNLKPIQTALNCCGATVESQHFYLTEGLCTGALRTADDCYTVLAAKLNSDAVLVSAVLLLLAQFFSMFFSCVLCKAFRERGPIYFV</sequence>
<reference evidence="9" key="2">
    <citation type="submission" date="2016-06" db="UniProtKB">
        <authorList>
            <consortium name="WormBaseParasite"/>
        </authorList>
    </citation>
    <scope>IDENTIFICATION</scope>
</reference>
<evidence type="ECO:0000313" key="9">
    <source>
        <dbReference type="WBParaSite" id="GPLIN_000133800"/>
    </source>
</evidence>
<evidence type="ECO:0000256" key="5">
    <source>
        <dbReference type="ARBA" id="ARBA00023136"/>
    </source>
</evidence>
<feature type="disulfide bond" evidence="6">
    <location>
        <begin position="157"/>
        <end position="173"/>
    </location>
</feature>
<keyword evidence="4 7" id="KW-1133">Transmembrane helix</keyword>
<organism evidence="8 9">
    <name type="scientific">Globodera pallida</name>
    <name type="common">Potato cyst nematode worm</name>
    <name type="synonym">Heterodera pallida</name>
    <dbReference type="NCBI Taxonomy" id="36090"/>
    <lineage>
        <taxon>Eukaryota</taxon>
        <taxon>Metazoa</taxon>
        <taxon>Ecdysozoa</taxon>
        <taxon>Nematoda</taxon>
        <taxon>Chromadorea</taxon>
        <taxon>Rhabditida</taxon>
        <taxon>Tylenchina</taxon>
        <taxon>Tylenchomorpha</taxon>
        <taxon>Tylenchoidea</taxon>
        <taxon>Heteroderidae</taxon>
        <taxon>Heteroderinae</taxon>
        <taxon>Globodera</taxon>
    </lineage>
</organism>
<evidence type="ECO:0000256" key="1">
    <source>
        <dbReference type="ARBA" id="ARBA00004141"/>
    </source>
</evidence>
<dbReference type="Proteomes" id="UP000050741">
    <property type="component" value="Unassembled WGS sequence"/>
</dbReference>
<evidence type="ECO:0000256" key="6">
    <source>
        <dbReference type="PIRSR" id="PIRSR002419-1"/>
    </source>
</evidence>
<dbReference type="PANTHER" id="PTHR19282">
    <property type="entry name" value="TETRASPANIN"/>
    <property type="match status" value="1"/>
</dbReference>
<keyword evidence="6" id="KW-1015">Disulfide bond</keyword>
<dbReference type="WBParaSite" id="GPLIN_000133800">
    <property type="protein sequence ID" value="GPLIN_000133800"/>
    <property type="gene ID" value="GPLIN_000133800"/>
</dbReference>
<dbReference type="PRINTS" id="PR00259">
    <property type="entry name" value="TMFOUR"/>
</dbReference>
<keyword evidence="5 7" id="KW-0472">Membrane</keyword>
<evidence type="ECO:0000256" key="4">
    <source>
        <dbReference type="ARBA" id="ARBA00022989"/>
    </source>
</evidence>
<comment type="similarity">
    <text evidence="2 7">Belongs to the tetraspanin (TM4SF) family.</text>
</comment>
<feature type="transmembrane region" description="Helical" evidence="7">
    <location>
        <begin position="12"/>
        <end position="35"/>
    </location>
</feature>
<dbReference type="AlphaFoldDB" id="A0A183BL56"/>
<dbReference type="PIRSF" id="PIRSF002419">
    <property type="entry name" value="Tetraspanin"/>
    <property type="match status" value="1"/>
</dbReference>
<evidence type="ECO:0000256" key="2">
    <source>
        <dbReference type="ARBA" id="ARBA00006840"/>
    </source>
</evidence>
<comment type="subcellular location">
    <subcellularLocation>
        <location evidence="1 7">Membrane</location>
        <topology evidence="1 7">Multi-pass membrane protein</topology>
    </subcellularLocation>
</comment>
<feature type="transmembrane region" description="Helical" evidence="7">
    <location>
        <begin position="100"/>
        <end position="120"/>
    </location>
</feature>
<dbReference type="GO" id="GO:0005886">
    <property type="term" value="C:plasma membrane"/>
    <property type="evidence" value="ECO:0007669"/>
    <property type="project" value="TreeGrafter"/>
</dbReference>
<reference evidence="8" key="1">
    <citation type="submission" date="2014-05" db="EMBL/GenBank/DDBJ databases">
        <title>The genome and life-stage specific transcriptomes of Globodera pallida elucidate key aspects of plant parasitism by a cyst nematode.</title>
        <authorList>
            <person name="Cotton J.A."/>
            <person name="Lilley C.J."/>
            <person name="Jones L.M."/>
            <person name="Kikuchi T."/>
            <person name="Reid A.J."/>
            <person name="Thorpe P."/>
            <person name="Tsai I.J."/>
            <person name="Beasley H."/>
            <person name="Blok V."/>
            <person name="Cock P.J.A."/>
            <person name="Van den Akker S.E."/>
            <person name="Holroyd N."/>
            <person name="Hunt M."/>
            <person name="Mantelin S."/>
            <person name="Naghra H."/>
            <person name="Pain A."/>
            <person name="Palomares-Rius J.E."/>
            <person name="Zarowiecki M."/>
            <person name="Berriman M."/>
            <person name="Jones J.T."/>
            <person name="Urwin P.E."/>
        </authorList>
    </citation>
    <scope>NUCLEOTIDE SEQUENCE [LARGE SCALE GENOMIC DNA]</scope>
    <source>
        <strain evidence="8">Lindley</strain>
    </source>
</reference>
<dbReference type="InterPro" id="IPR018499">
    <property type="entry name" value="Tetraspanin/Peripherin"/>
</dbReference>
<dbReference type="Pfam" id="PF00335">
    <property type="entry name" value="Tetraspanin"/>
    <property type="match status" value="1"/>
</dbReference>
<keyword evidence="3 7" id="KW-0812">Transmembrane</keyword>
<proteinExistence type="inferred from homology"/>
<keyword evidence="8" id="KW-1185">Reference proteome</keyword>
<protein>
    <recommendedName>
        <fullName evidence="7">Tetraspanin</fullName>
    </recommendedName>
</protein>
<feature type="transmembrane region" description="Helical" evidence="7">
    <location>
        <begin position="67"/>
        <end position="88"/>
    </location>
</feature>
<dbReference type="SUPFAM" id="SSF48652">
    <property type="entry name" value="Tetraspanin"/>
    <property type="match status" value="1"/>
</dbReference>
<dbReference type="PANTHER" id="PTHR19282:SF530">
    <property type="entry name" value="TETRASPANIN"/>
    <property type="match status" value="1"/>
</dbReference>
<evidence type="ECO:0000256" key="7">
    <source>
        <dbReference type="RuleBase" id="RU361218"/>
    </source>
</evidence>
<accession>A0A183BL56</accession>